<evidence type="ECO:0000256" key="4">
    <source>
        <dbReference type="ARBA" id="ARBA00023242"/>
    </source>
</evidence>
<name>A0A8H8QYK4_9HELO</name>
<dbReference type="SUPFAM" id="SSF49879">
    <property type="entry name" value="SMAD/FHA domain"/>
    <property type="match status" value="1"/>
</dbReference>
<dbReference type="Pfam" id="PF16508">
    <property type="entry name" value="NIBRIN_BRCT_II"/>
    <property type="match status" value="1"/>
</dbReference>
<feature type="region of interest" description="Disordered" evidence="6">
    <location>
        <begin position="373"/>
        <end position="435"/>
    </location>
</feature>
<dbReference type="InterPro" id="IPR000253">
    <property type="entry name" value="FHA_dom"/>
</dbReference>
<keyword evidence="4" id="KW-0539">Nucleus</keyword>
<dbReference type="Gene3D" id="3.40.50.10980">
    <property type="entry name" value="Nibrin, BRCT2 domain"/>
    <property type="match status" value="1"/>
</dbReference>
<dbReference type="Gene3D" id="2.60.200.20">
    <property type="match status" value="1"/>
</dbReference>
<keyword evidence="2" id="KW-0227">DNA damage</keyword>
<dbReference type="PANTHER" id="PTHR12162:SF0">
    <property type="entry name" value="NIBRIN"/>
    <property type="match status" value="1"/>
</dbReference>
<feature type="region of interest" description="Disordered" evidence="6">
    <location>
        <begin position="219"/>
        <end position="239"/>
    </location>
</feature>
<dbReference type="InterPro" id="IPR032429">
    <property type="entry name" value="Nibrin_BRCT2"/>
</dbReference>
<accession>A0A8H8QYK4</accession>
<dbReference type="Proteomes" id="UP000431533">
    <property type="component" value="Unassembled WGS sequence"/>
</dbReference>
<feature type="compositionally biased region" description="Low complexity" evidence="6">
    <location>
        <begin position="704"/>
        <end position="714"/>
    </location>
</feature>
<dbReference type="RefSeq" id="XP_031003912.1">
    <property type="nucleotide sequence ID" value="XM_031150920.1"/>
</dbReference>
<evidence type="ECO:0000313" key="8">
    <source>
        <dbReference type="EMBL" id="TVY25124.1"/>
    </source>
</evidence>
<dbReference type="GO" id="GO:0003684">
    <property type="term" value="F:damaged DNA binding"/>
    <property type="evidence" value="ECO:0007669"/>
    <property type="project" value="TreeGrafter"/>
</dbReference>
<feature type="compositionally biased region" description="Acidic residues" evidence="6">
    <location>
        <begin position="688"/>
        <end position="703"/>
    </location>
</feature>
<evidence type="ECO:0000256" key="2">
    <source>
        <dbReference type="ARBA" id="ARBA00022763"/>
    </source>
</evidence>
<dbReference type="OrthoDB" id="552194at2759"/>
<dbReference type="GeneID" id="41986177"/>
<comment type="similarity">
    <text evidence="5">Belongs to the Nibrin family.</text>
</comment>
<dbReference type="PROSITE" id="PS50006">
    <property type="entry name" value="FHA_DOMAIN"/>
    <property type="match status" value="1"/>
</dbReference>
<dbReference type="GO" id="GO:0000724">
    <property type="term" value="P:double-strand break repair via homologous recombination"/>
    <property type="evidence" value="ECO:0007669"/>
    <property type="project" value="TreeGrafter"/>
</dbReference>
<dbReference type="PANTHER" id="PTHR12162">
    <property type="entry name" value="NIBRIN-RELATED"/>
    <property type="match status" value="1"/>
</dbReference>
<comment type="subcellular location">
    <subcellularLocation>
        <location evidence="1">Nucleus</location>
    </subcellularLocation>
</comment>
<dbReference type="InterPro" id="IPR008984">
    <property type="entry name" value="SMAD_FHA_dom_sf"/>
</dbReference>
<feature type="compositionally biased region" description="Basic and acidic residues" evidence="6">
    <location>
        <begin position="750"/>
        <end position="760"/>
    </location>
</feature>
<gene>
    <name evidence="8" type="primary">NBN</name>
    <name evidence="8" type="ORF">LHYA1_G005979</name>
</gene>
<feature type="region of interest" description="Disordered" evidence="6">
    <location>
        <begin position="666"/>
        <end position="811"/>
    </location>
</feature>
<feature type="compositionally biased region" description="Basic residues" evidence="6">
    <location>
        <begin position="672"/>
        <end position="683"/>
    </location>
</feature>
<dbReference type="InterPro" id="IPR040227">
    <property type="entry name" value="Nibrin-rel"/>
</dbReference>
<organism evidence="8 9">
    <name type="scientific">Lachnellula hyalina</name>
    <dbReference type="NCBI Taxonomy" id="1316788"/>
    <lineage>
        <taxon>Eukaryota</taxon>
        <taxon>Fungi</taxon>
        <taxon>Dikarya</taxon>
        <taxon>Ascomycota</taxon>
        <taxon>Pezizomycotina</taxon>
        <taxon>Leotiomycetes</taxon>
        <taxon>Helotiales</taxon>
        <taxon>Lachnaceae</taxon>
        <taxon>Lachnellula</taxon>
    </lineage>
</organism>
<feature type="region of interest" description="Disordered" evidence="6">
    <location>
        <begin position="448"/>
        <end position="551"/>
    </location>
</feature>
<keyword evidence="3" id="KW-0234">DNA repair</keyword>
<sequence>MWVIENDEVFQGKKLWLRPGKKFIFGRTRAEELTLVKGQFFVDDKTISRQHLIIEVAPVGPRDCFKPNARSRSRITLTDQNTKIGTRLNGEQIRGTSVALDQDKNTVILGKYEHHFLFTWVPVTFTFSFTTKEQKIDPFTKLYETLGPLDIKVLIEFEKGLTTHVVAKKRNTSKGLQALIDGKYIVHNDSYIKAVVAATTPDDEGMSLLEKDFDSFPDPEQYLPPGANEPTQRTDDAYSPDPARHYMFEGYTFIFYNQGQFDTLLPPITQGGGKALLGTVIAGQTTVEEFVRYVKSVAGEKGLGEFEDGSEGKGVVVVRYNPVKGADATWFAEFSTEVAQYLDHRLIEQNEFLDAILGNNASVLRRPLEPEASGVYAPPPSAATAVSQTLRNPQPAPDPTPAEPDSQPEPSRRRRRAVPRFKGFDDDDDPPVIMDSIPESMAINSVPAEPESQGLFVSQDPDFNMDREPSQTPEAQTKTSRKRKATPIFEDDEDTFETMAPAAARLKKRRVEEDVARHRRGESTPPPPEPPKRKAEATPPKPVKVKTKKEEQAEILEKTRLRHEKIEELANQDKEVVNMDSFQLAELQALAITETIELRSSAPAPRAPRADDSERWEDRWNGRKNFKKFRRRGGPAINARDLGRTIVPLEEVKRKAAGVGDEYWVEEDVRIGKSKSQRSQRKGRVAEIEGDDVNLDQDDDNDDNLPLVEDIRPKTQTKTKTKSLTVVLSSDDEDEDEEPIVKQKGSRSQKLQDKTAEKGNVKPRPSQKRAAEKTLTKPAPVKRARQTVLGRKKDESEDSEEEGKFRFRKRG</sequence>
<comment type="caution">
    <text evidence="8">The sequence shown here is derived from an EMBL/GenBank/DDBJ whole genome shotgun (WGS) entry which is preliminary data.</text>
</comment>
<reference evidence="8 9" key="1">
    <citation type="submission" date="2018-05" db="EMBL/GenBank/DDBJ databases">
        <title>Genome sequencing and assembly of the regulated plant pathogen Lachnellula willkommii and related sister species for the development of diagnostic species identification markers.</title>
        <authorList>
            <person name="Giroux E."/>
            <person name="Bilodeau G."/>
        </authorList>
    </citation>
    <scope>NUCLEOTIDE SEQUENCE [LARGE SCALE GENOMIC DNA]</scope>
    <source>
        <strain evidence="8 9">CBS 185.66</strain>
    </source>
</reference>
<keyword evidence="9" id="KW-1185">Reference proteome</keyword>
<evidence type="ECO:0000313" key="9">
    <source>
        <dbReference type="Proteomes" id="UP000431533"/>
    </source>
</evidence>
<dbReference type="Pfam" id="PF00498">
    <property type="entry name" value="FHA"/>
    <property type="match status" value="1"/>
</dbReference>
<evidence type="ECO:0000256" key="6">
    <source>
        <dbReference type="SAM" id="MobiDB-lite"/>
    </source>
</evidence>
<evidence type="ECO:0000256" key="5">
    <source>
        <dbReference type="ARBA" id="ARBA00044757"/>
    </source>
</evidence>
<evidence type="ECO:0000259" key="7">
    <source>
        <dbReference type="PROSITE" id="PS50006"/>
    </source>
</evidence>
<proteinExistence type="inferred from homology"/>
<dbReference type="AlphaFoldDB" id="A0A8H8QYK4"/>
<dbReference type="InterPro" id="IPR043014">
    <property type="entry name" value="Nibrin_BRCT2_sf"/>
</dbReference>
<feature type="domain" description="FHA" evidence="7">
    <location>
        <begin position="23"/>
        <end position="93"/>
    </location>
</feature>
<dbReference type="EMBL" id="QGMH01000106">
    <property type="protein sequence ID" value="TVY25124.1"/>
    <property type="molecule type" value="Genomic_DNA"/>
</dbReference>
<dbReference type="GO" id="GO:0007095">
    <property type="term" value="P:mitotic G2 DNA damage checkpoint signaling"/>
    <property type="evidence" value="ECO:0007669"/>
    <property type="project" value="InterPro"/>
</dbReference>
<dbReference type="GO" id="GO:0030870">
    <property type="term" value="C:Mre11 complex"/>
    <property type="evidence" value="ECO:0007669"/>
    <property type="project" value="InterPro"/>
</dbReference>
<evidence type="ECO:0000256" key="1">
    <source>
        <dbReference type="ARBA" id="ARBA00004123"/>
    </source>
</evidence>
<protein>
    <submittedName>
        <fullName evidence="8">Nibrin</fullName>
    </submittedName>
</protein>
<evidence type="ECO:0000256" key="3">
    <source>
        <dbReference type="ARBA" id="ARBA00023204"/>
    </source>
</evidence>